<proteinExistence type="predicted"/>
<protein>
    <submittedName>
        <fullName evidence="1">Uncharacterized protein</fullName>
    </submittedName>
</protein>
<comment type="caution">
    <text evidence="1">The sequence shown here is derived from an EMBL/GenBank/DDBJ whole genome shotgun (WGS) entry which is preliminary data.</text>
</comment>
<dbReference type="Proteomes" id="UP000018168">
    <property type="component" value="Unassembled WGS sequence"/>
</dbReference>
<evidence type="ECO:0000313" key="1">
    <source>
        <dbReference type="EMBL" id="CDC03684.1"/>
    </source>
</evidence>
<dbReference type="AlphaFoldDB" id="R6N5R7"/>
<name>R6N5R7_9FIRM</name>
<reference evidence="1" key="1">
    <citation type="submission" date="2012-11" db="EMBL/GenBank/DDBJ databases">
        <title>Dependencies among metagenomic species, viruses, plasmids and units of genetic variation.</title>
        <authorList>
            <person name="Nielsen H.B."/>
            <person name="Almeida M."/>
            <person name="Juncker A.S."/>
            <person name="Rasmussen S."/>
            <person name="Li J."/>
            <person name="Sunagawa S."/>
            <person name="Plichta D."/>
            <person name="Gautier L."/>
            <person name="Le Chatelier E."/>
            <person name="Peletier E."/>
            <person name="Bonde I."/>
            <person name="Nielsen T."/>
            <person name="Manichanh C."/>
            <person name="Arumugam M."/>
            <person name="Batto J."/>
            <person name="Santos M.B.Q.D."/>
            <person name="Blom N."/>
            <person name="Borruel N."/>
            <person name="Burgdorf K.S."/>
            <person name="Boumezbeur F."/>
            <person name="Casellas F."/>
            <person name="Dore J."/>
            <person name="Guarner F."/>
            <person name="Hansen T."/>
            <person name="Hildebrand F."/>
            <person name="Kaas R.S."/>
            <person name="Kennedy S."/>
            <person name="Kristiansen K."/>
            <person name="Kultima J.R."/>
            <person name="Leonard P."/>
            <person name="Levenez F."/>
            <person name="Lund O."/>
            <person name="Moumen B."/>
            <person name="Le Paslier D."/>
            <person name="Pons N."/>
            <person name="Pedersen O."/>
            <person name="Prifti E."/>
            <person name="Qin J."/>
            <person name="Raes J."/>
            <person name="Tap J."/>
            <person name="Tims S."/>
            <person name="Ussery D.W."/>
            <person name="Yamada T."/>
            <person name="MetaHit consortium"/>
            <person name="Renault P."/>
            <person name="Sicheritz-Ponten T."/>
            <person name="Bork P."/>
            <person name="Wang J."/>
            <person name="Brunak S."/>
            <person name="Ehrlich S.D."/>
        </authorList>
    </citation>
    <scope>NUCLEOTIDE SEQUENCE [LARGE SCALE GENOMIC DNA]</scope>
</reference>
<gene>
    <name evidence="1" type="ORF">BN578_01685</name>
</gene>
<dbReference type="EMBL" id="CBEP010000014">
    <property type="protein sequence ID" value="CDC03684.1"/>
    <property type="molecule type" value="Genomic_DNA"/>
</dbReference>
<accession>R6N5R7</accession>
<evidence type="ECO:0000313" key="2">
    <source>
        <dbReference type="Proteomes" id="UP000018168"/>
    </source>
</evidence>
<organism evidence="1 2">
    <name type="scientific">[Clostridium] leptum CAG:27</name>
    <dbReference type="NCBI Taxonomy" id="1263068"/>
    <lineage>
        <taxon>Bacteria</taxon>
        <taxon>Bacillati</taxon>
        <taxon>Bacillota</taxon>
        <taxon>Clostridia</taxon>
        <taxon>Eubacteriales</taxon>
        <taxon>Oscillospiraceae</taxon>
        <taxon>Oscillospiraceae incertae sedis</taxon>
    </lineage>
</organism>
<sequence length="61" mass="7074">MFYVKEKTNNTEIRIEIDDENVFTVCPKCGSEFSVCLRDLAKSIDFDLYSTRICCDHCSLN</sequence>